<dbReference type="RefSeq" id="WP_238721337.1">
    <property type="nucleotide sequence ID" value="NZ_JAHQCW010000010.1"/>
</dbReference>
<gene>
    <name evidence="1" type="ORF">KTH89_08100</name>
</gene>
<evidence type="ECO:0000313" key="1">
    <source>
        <dbReference type="EMBL" id="MBU9736496.1"/>
    </source>
</evidence>
<comment type="caution">
    <text evidence="1">The sequence shown here is derived from an EMBL/GenBank/DDBJ whole genome shotgun (WGS) entry which is preliminary data.</text>
</comment>
<name>A0A949JYI3_9FIRM</name>
<dbReference type="InterPro" id="IPR013078">
    <property type="entry name" value="His_Pase_superF_clade-1"/>
</dbReference>
<keyword evidence="2" id="KW-1185">Reference proteome</keyword>
<organism evidence="1 2">
    <name type="scientific">Diplocloster agilis</name>
    <dbReference type="NCBI Taxonomy" id="2850323"/>
    <lineage>
        <taxon>Bacteria</taxon>
        <taxon>Bacillati</taxon>
        <taxon>Bacillota</taxon>
        <taxon>Clostridia</taxon>
        <taxon>Lachnospirales</taxon>
        <taxon>Lachnospiraceae</taxon>
        <taxon>Diplocloster</taxon>
    </lineage>
</organism>
<dbReference type="Proteomes" id="UP000712157">
    <property type="component" value="Unassembled WGS sequence"/>
</dbReference>
<dbReference type="Gene3D" id="3.40.50.1240">
    <property type="entry name" value="Phosphoglycerate mutase-like"/>
    <property type="match status" value="1"/>
</dbReference>
<sequence>MKITMIRHGMTKGNEEKRYIGTTDEELSPSGARALLDAKEAGRYPGADLLYVSPMKRCVQTAGLLYPGMEFCRVGAWKECSFGLFEGKNYLELSGCGEYQDWIDSGGTLPFPGGEDRTHFKERCVGGFFHVMGGAAALCGHDLPQVQKSLVMIVHGGTIMAIMEALGEPNGNYFDYQCANGGGFECVLREGGNDGWRLKIVRNL</sequence>
<evidence type="ECO:0000313" key="2">
    <source>
        <dbReference type="Proteomes" id="UP000712157"/>
    </source>
</evidence>
<dbReference type="InterPro" id="IPR029033">
    <property type="entry name" value="His_PPase_superfam"/>
</dbReference>
<dbReference type="SUPFAM" id="SSF53254">
    <property type="entry name" value="Phosphoglycerate mutase-like"/>
    <property type="match status" value="1"/>
</dbReference>
<accession>A0A949JYI3</accession>
<dbReference type="EMBL" id="JAHQCW010000010">
    <property type="protein sequence ID" value="MBU9736496.1"/>
    <property type="molecule type" value="Genomic_DNA"/>
</dbReference>
<dbReference type="SMART" id="SM00855">
    <property type="entry name" value="PGAM"/>
    <property type="match status" value="1"/>
</dbReference>
<dbReference type="AlphaFoldDB" id="A0A949JYI3"/>
<protein>
    <submittedName>
        <fullName evidence="1">Histidine phosphatase family protein</fullName>
    </submittedName>
</protein>
<dbReference type="Pfam" id="PF00300">
    <property type="entry name" value="His_Phos_1"/>
    <property type="match status" value="1"/>
</dbReference>
<dbReference type="CDD" id="cd07067">
    <property type="entry name" value="HP_PGM_like"/>
    <property type="match status" value="1"/>
</dbReference>
<reference evidence="1" key="1">
    <citation type="submission" date="2021-06" db="EMBL/GenBank/DDBJ databases">
        <title>Description of novel taxa of the family Lachnospiraceae.</title>
        <authorList>
            <person name="Chaplin A.V."/>
            <person name="Sokolova S.R."/>
            <person name="Pikina A.P."/>
            <person name="Korzhanova M."/>
            <person name="Belova V."/>
            <person name="Korostin D."/>
            <person name="Efimov B.A."/>
        </authorList>
    </citation>
    <scope>NUCLEOTIDE SEQUENCE</scope>
    <source>
        <strain evidence="1">ASD5720</strain>
    </source>
</reference>
<proteinExistence type="predicted"/>